<organism evidence="3 4">
    <name type="scientific">Chilo suppressalis</name>
    <name type="common">Asiatic rice borer moth</name>
    <dbReference type="NCBI Taxonomy" id="168631"/>
    <lineage>
        <taxon>Eukaryota</taxon>
        <taxon>Metazoa</taxon>
        <taxon>Ecdysozoa</taxon>
        <taxon>Arthropoda</taxon>
        <taxon>Hexapoda</taxon>
        <taxon>Insecta</taxon>
        <taxon>Pterygota</taxon>
        <taxon>Neoptera</taxon>
        <taxon>Endopterygota</taxon>
        <taxon>Lepidoptera</taxon>
        <taxon>Glossata</taxon>
        <taxon>Ditrysia</taxon>
        <taxon>Pyraloidea</taxon>
        <taxon>Crambidae</taxon>
        <taxon>Crambinae</taxon>
        <taxon>Chilo</taxon>
    </lineage>
</organism>
<feature type="compositionally biased region" description="Basic and acidic residues" evidence="2">
    <location>
        <begin position="323"/>
        <end position="343"/>
    </location>
</feature>
<dbReference type="SUPFAM" id="SSF53335">
    <property type="entry name" value="S-adenosyl-L-methionine-dependent methyltransferases"/>
    <property type="match status" value="1"/>
</dbReference>
<feature type="compositionally biased region" description="Basic and acidic residues" evidence="2">
    <location>
        <begin position="505"/>
        <end position="514"/>
    </location>
</feature>
<feature type="compositionally biased region" description="Low complexity" evidence="2">
    <location>
        <begin position="459"/>
        <end position="469"/>
    </location>
</feature>
<evidence type="ECO:0008006" key="5">
    <source>
        <dbReference type="Google" id="ProtNLM"/>
    </source>
</evidence>
<dbReference type="CDD" id="cd02440">
    <property type="entry name" value="AdoMet_MTases"/>
    <property type="match status" value="1"/>
</dbReference>
<comment type="similarity">
    <text evidence="1">Belongs to the methyltransferase superfamily. L-isoaspartyl/D-aspartyl protein methyltransferase family.</text>
</comment>
<evidence type="ECO:0000256" key="1">
    <source>
        <dbReference type="ARBA" id="ARBA00005369"/>
    </source>
</evidence>
<dbReference type="Pfam" id="PF01135">
    <property type="entry name" value="PCMT"/>
    <property type="match status" value="1"/>
</dbReference>
<feature type="compositionally biased region" description="Basic and acidic residues" evidence="2">
    <location>
        <begin position="354"/>
        <end position="363"/>
    </location>
</feature>
<feature type="compositionally biased region" description="Low complexity" evidence="2">
    <location>
        <begin position="364"/>
        <end position="383"/>
    </location>
</feature>
<dbReference type="InterPro" id="IPR000682">
    <property type="entry name" value="PCMT"/>
</dbReference>
<evidence type="ECO:0000256" key="2">
    <source>
        <dbReference type="SAM" id="MobiDB-lite"/>
    </source>
</evidence>
<name>A0ABN8L7U0_CHISP</name>
<feature type="compositionally biased region" description="Basic and acidic residues" evidence="2">
    <location>
        <begin position="439"/>
        <end position="451"/>
    </location>
</feature>
<sequence length="537" mass="58140">MGGAVSSGRDNDELIDNLMGGNYIRTRCVERVFRALDRADYMTPEARDQAYKDLAWRNGPLHMSAPCIYSEVMEGLELRPGLSFLNIGSGTGYLSTLVGLILGSGGISHGVEAHPIVVEYANKKMCQFLENSPTLDEFDFCEPKFYYGNGLCLAPLQAPYDRVYCGAGCPEEYQNYFKQLIKVGGLLVMPLNDNLLQVRRVGEAEWVSRSLLNVSFASLRVPSKDEAADLLKLEGLNALHDLDPADGAHEMNALLSLVLSMGQNRVAGALRFDRLDSPPLDSTSEDEEEEHRGDGDDGNDDDNGGDGDGGGGGGGAASTKQSSPDRSRQEPSSRGSTDEDRTAARSRRGMLTFEFRDVVESERSAGAQSSSSTPPTPSDSADNTDSDKPRTNDESPAVPAEVEIYLGKTSNVQAGPSTTMEWEGEAEDERSSDEETPEDSAKEKQEKRQKLDSGIGEETTPTSDSSPTKSDSKTDDSDADASRPSDSLTDDVDDKKPPNKIHVVRTADETRARGEGSSPRCTYKGISLDIVGYNTKR</sequence>
<feature type="compositionally biased region" description="Basic and acidic residues" evidence="2">
    <location>
        <begin position="470"/>
        <end position="483"/>
    </location>
</feature>
<feature type="compositionally biased region" description="Gly residues" evidence="2">
    <location>
        <begin position="306"/>
        <end position="316"/>
    </location>
</feature>
<evidence type="ECO:0000313" key="4">
    <source>
        <dbReference type="Proteomes" id="UP001153292"/>
    </source>
</evidence>
<evidence type="ECO:0000313" key="3">
    <source>
        <dbReference type="EMBL" id="CAH2990963.1"/>
    </source>
</evidence>
<keyword evidence="4" id="KW-1185">Reference proteome</keyword>
<accession>A0ABN8L7U0</accession>
<gene>
    <name evidence="3" type="ORF">CHILSU_LOCUS10107</name>
</gene>
<dbReference type="Proteomes" id="UP001153292">
    <property type="component" value="Chromosome 6"/>
</dbReference>
<dbReference type="PANTHER" id="PTHR11579:SF9">
    <property type="entry name" value="PROTEIN-L-ISOASPARTATE O-METHYLTRANSFERASE"/>
    <property type="match status" value="1"/>
</dbReference>
<feature type="compositionally biased region" description="Acidic residues" evidence="2">
    <location>
        <begin position="296"/>
        <end position="305"/>
    </location>
</feature>
<dbReference type="Gene3D" id="3.40.50.150">
    <property type="entry name" value="Vaccinia Virus protein VP39"/>
    <property type="match status" value="1"/>
</dbReference>
<dbReference type="InterPro" id="IPR029063">
    <property type="entry name" value="SAM-dependent_MTases_sf"/>
</dbReference>
<feature type="compositionally biased region" description="Polar residues" evidence="2">
    <location>
        <begin position="408"/>
        <end position="420"/>
    </location>
</feature>
<dbReference type="EMBL" id="OU963899">
    <property type="protein sequence ID" value="CAH2990963.1"/>
    <property type="molecule type" value="Genomic_DNA"/>
</dbReference>
<dbReference type="PANTHER" id="PTHR11579">
    <property type="entry name" value="PROTEIN-L-ISOASPARTATE O-METHYLTRANSFERASE"/>
    <property type="match status" value="1"/>
</dbReference>
<reference evidence="3" key="1">
    <citation type="submission" date="2021-12" db="EMBL/GenBank/DDBJ databases">
        <authorList>
            <person name="King R."/>
        </authorList>
    </citation>
    <scope>NUCLEOTIDE SEQUENCE</scope>
</reference>
<feature type="region of interest" description="Disordered" evidence="2">
    <location>
        <begin position="272"/>
        <end position="523"/>
    </location>
</feature>
<proteinExistence type="inferred from homology"/>
<protein>
    <recommendedName>
        <fullName evidence="5">Protein-L-isoaspartate O-methyltransferase domain-containing protein</fullName>
    </recommendedName>
</protein>
<feature type="compositionally biased region" description="Acidic residues" evidence="2">
    <location>
        <begin position="422"/>
        <end position="438"/>
    </location>
</feature>